<dbReference type="AlphaFoldDB" id="A0AA35V064"/>
<organism evidence="1 2">
    <name type="scientific">Methylococcus capsulatus</name>
    <dbReference type="NCBI Taxonomy" id="414"/>
    <lineage>
        <taxon>Bacteria</taxon>
        <taxon>Pseudomonadati</taxon>
        <taxon>Pseudomonadota</taxon>
        <taxon>Gammaproteobacteria</taxon>
        <taxon>Methylococcales</taxon>
        <taxon>Methylococcaceae</taxon>
        <taxon>Methylococcus</taxon>
    </lineage>
</organism>
<dbReference type="EMBL" id="OX458332">
    <property type="protein sequence ID" value="CAI8816724.1"/>
    <property type="molecule type" value="Genomic_DNA"/>
</dbReference>
<sequence>MRVRMSSHKRQRPLIRYAGSAAETSIGSKPIGSELSARVYPKRHFCQACFGLTQSRAYLPAWRQTAAPNTAPEHALARMTHEQNRWPR</sequence>
<evidence type="ECO:0000313" key="1">
    <source>
        <dbReference type="EMBL" id="CAI8816724.1"/>
    </source>
</evidence>
<proteinExistence type="predicted"/>
<accession>A0AA35V064</accession>
<reference evidence="1" key="1">
    <citation type="submission" date="2023-03" db="EMBL/GenBank/DDBJ databases">
        <authorList>
            <person name="Pearce D."/>
        </authorList>
    </citation>
    <scope>NUCLEOTIDE SEQUENCE</scope>
    <source>
        <strain evidence="1">Mc</strain>
    </source>
</reference>
<evidence type="ECO:0000313" key="2">
    <source>
        <dbReference type="Proteomes" id="UP001158598"/>
    </source>
</evidence>
<protein>
    <submittedName>
        <fullName evidence="1">Uncharacterized protein</fullName>
    </submittedName>
</protein>
<dbReference type="Proteomes" id="UP001158598">
    <property type="component" value="Chromosome"/>
</dbReference>
<gene>
    <name evidence="1" type="ORF">MCNOR_1862</name>
</gene>
<name>A0AA35V064_METCP</name>